<proteinExistence type="predicted"/>
<dbReference type="EMBL" id="JBIAQY010000004">
    <property type="protein sequence ID" value="MFF3569261.1"/>
    <property type="molecule type" value="Genomic_DNA"/>
</dbReference>
<evidence type="ECO:0000313" key="1">
    <source>
        <dbReference type="EMBL" id="MFF3569261.1"/>
    </source>
</evidence>
<dbReference type="Proteomes" id="UP001601992">
    <property type="component" value="Unassembled WGS sequence"/>
</dbReference>
<sequence length="85" mass="9453">MTDPPARTRPRTTAIETLRKIRCVLDAIACDLETLCQIEEIQQQHHVVLTSSAAVTAHLHAAIETLQQTLACDGRDITARRPPNR</sequence>
<comment type="caution">
    <text evidence="1">The sequence shown here is derived from an EMBL/GenBank/DDBJ whole genome shotgun (WGS) entry which is preliminary data.</text>
</comment>
<reference evidence="1 2" key="1">
    <citation type="submission" date="2024-10" db="EMBL/GenBank/DDBJ databases">
        <title>The Natural Products Discovery Center: Release of the First 8490 Sequenced Strains for Exploring Actinobacteria Biosynthetic Diversity.</title>
        <authorList>
            <person name="Kalkreuter E."/>
            <person name="Kautsar S.A."/>
            <person name="Yang D."/>
            <person name="Bader C.D."/>
            <person name="Teijaro C.N."/>
            <person name="Fluegel L."/>
            <person name="Davis C.M."/>
            <person name="Simpson J.R."/>
            <person name="Lauterbach L."/>
            <person name="Steele A.D."/>
            <person name="Gui C."/>
            <person name="Meng S."/>
            <person name="Li G."/>
            <person name="Viehrig K."/>
            <person name="Ye F."/>
            <person name="Su P."/>
            <person name="Kiefer A.F."/>
            <person name="Nichols A."/>
            <person name="Cepeda A.J."/>
            <person name="Yan W."/>
            <person name="Fan B."/>
            <person name="Jiang Y."/>
            <person name="Adhikari A."/>
            <person name="Zheng C.-J."/>
            <person name="Schuster L."/>
            <person name="Cowan T.M."/>
            <person name="Smanski M.J."/>
            <person name="Chevrette M.G."/>
            <person name="De Carvalho L.P.S."/>
            <person name="Shen B."/>
        </authorList>
    </citation>
    <scope>NUCLEOTIDE SEQUENCE [LARGE SCALE GENOMIC DNA]</scope>
    <source>
        <strain evidence="1 2">NPDC002593</strain>
    </source>
</reference>
<protein>
    <submittedName>
        <fullName evidence="1">Uncharacterized protein</fullName>
    </submittedName>
</protein>
<gene>
    <name evidence="1" type="ORF">ACFYXQ_15935</name>
</gene>
<dbReference type="RefSeq" id="WP_387404044.1">
    <property type="nucleotide sequence ID" value="NZ_JBIAQY010000004.1"/>
</dbReference>
<organism evidence="1 2">
    <name type="scientific">Nocardia jiangxiensis</name>
    <dbReference type="NCBI Taxonomy" id="282685"/>
    <lineage>
        <taxon>Bacteria</taxon>
        <taxon>Bacillati</taxon>
        <taxon>Actinomycetota</taxon>
        <taxon>Actinomycetes</taxon>
        <taxon>Mycobacteriales</taxon>
        <taxon>Nocardiaceae</taxon>
        <taxon>Nocardia</taxon>
    </lineage>
</organism>
<keyword evidence="2" id="KW-1185">Reference proteome</keyword>
<evidence type="ECO:0000313" key="2">
    <source>
        <dbReference type="Proteomes" id="UP001601992"/>
    </source>
</evidence>
<name>A0ABW6RZ10_9NOCA</name>
<accession>A0ABW6RZ10</accession>